<feature type="compositionally biased region" description="Polar residues" evidence="1">
    <location>
        <begin position="478"/>
        <end position="495"/>
    </location>
</feature>
<feature type="region of interest" description="Disordered" evidence="1">
    <location>
        <begin position="91"/>
        <end position="128"/>
    </location>
</feature>
<feature type="compositionally biased region" description="Polar residues" evidence="1">
    <location>
        <begin position="624"/>
        <end position="635"/>
    </location>
</feature>
<dbReference type="OrthoDB" id="21629at2759"/>
<dbReference type="InterPro" id="IPR051195">
    <property type="entry name" value="Fungal_stress_NST1"/>
</dbReference>
<comment type="caution">
    <text evidence="2">The sequence shown here is derived from an EMBL/GenBank/DDBJ whole genome shotgun (WGS) entry which is preliminary data.</text>
</comment>
<protein>
    <recommendedName>
        <fullName evidence="4">Stress response protein NST1</fullName>
    </recommendedName>
</protein>
<feature type="compositionally biased region" description="Low complexity" evidence="1">
    <location>
        <begin position="818"/>
        <end position="827"/>
    </location>
</feature>
<dbReference type="PANTHER" id="PTHR31780">
    <property type="entry name" value="STRESS RESPONSE PROTEIN NST1-RELATED"/>
    <property type="match status" value="1"/>
</dbReference>
<evidence type="ECO:0000313" key="3">
    <source>
        <dbReference type="Proteomes" id="UP000193648"/>
    </source>
</evidence>
<feature type="compositionally biased region" description="Polar residues" evidence="1">
    <location>
        <begin position="524"/>
        <end position="533"/>
    </location>
</feature>
<evidence type="ECO:0000313" key="2">
    <source>
        <dbReference type="EMBL" id="ORZ28657.1"/>
    </source>
</evidence>
<evidence type="ECO:0000256" key="1">
    <source>
        <dbReference type="SAM" id="MobiDB-lite"/>
    </source>
</evidence>
<name>A0A1Y2H277_9FUNG</name>
<dbReference type="GeneID" id="33561429"/>
<dbReference type="AlphaFoldDB" id="A0A1Y2H277"/>
<feature type="compositionally biased region" description="Basic and acidic residues" evidence="1">
    <location>
        <begin position="1"/>
        <end position="23"/>
    </location>
</feature>
<dbReference type="CDD" id="cd22249">
    <property type="entry name" value="UDM1_RNF168_RNF169-like"/>
    <property type="match status" value="1"/>
</dbReference>
<feature type="compositionally biased region" description="Basic and acidic residues" evidence="1">
    <location>
        <begin position="119"/>
        <end position="128"/>
    </location>
</feature>
<reference evidence="2 3" key="1">
    <citation type="submission" date="2016-07" db="EMBL/GenBank/DDBJ databases">
        <title>Pervasive Adenine N6-methylation of Active Genes in Fungi.</title>
        <authorList>
            <consortium name="DOE Joint Genome Institute"/>
            <person name="Mondo S.J."/>
            <person name="Dannebaum R.O."/>
            <person name="Kuo R.C."/>
            <person name="Labutti K."/>
            <person name="Haridas S."/>
            <person name="Kuo A."/>
            <person name="Salamov A."/>
            <person name="Ahrendt S.R."/>
            <person name="Lipzen A."/>
            <person name="Sullivan W."/>
            <person name="Andreopoulos W.B."/>
            <person name="Clum A."/>
            <person name="Lindquist E."/>
            <person name="Daum C."/>
            <person name="Ramamoorthy G.K."/>
            <person name="Gryganskyi A."/>
            <person name="Culley D."/>
            <person name="Magnuson J.K."/>
            <person name="James T.Y."/>
            <person name="O'Malley M.A."/>
            <person name="Stajich J.E."/>
            <person name="Spatafora J.W."/>
            <person name="Visel A."/>
            <person name="Grigoriev I.V."/>
        </authorList>
    </citation>
    <scope>NUCLEOTIDE SEQUENCE [LARGE SCALE GENOMIC DNA]</scope>
    <source>
        <strain evidence="2 3">NRRL 3116</strain>
    </source>
</reference>
<feature type="region of interest" description="Disordered" evidence="1">
    <location>
        <begin position="1"/>
        <end position="49"/>
    </location>
</feature>
<feature type="compositionally biased region" description="Basic and acidic residues" evidence="1">
    <location>
        <begin position="91"/>
        <end position="109"/>
    </location>
</feature>
<accession>A0A1Y2H277</accession>
<keyword evidence="3" id="KW-1185">Reference proteome</keyword>
<gene>
    <name evidence="2" type="ORF">BCR41DRAFT_1482</name>
</gene>
<dbReference type="Proteomes" id="UP000193648">
    <property type="component" value="Unassembled WGS sequence"/>
</dbReference>
<feature type="region of interest" description="Disordered" evidence="1">
    <location>
        <begin position="478"/>
        <end position="561"/>
    </location>
</feature>
<feature type="compositionally biased region" description="Acidic residues" evidence="1">
    <location>
        <begin position="24"/>
        <end position="42"/>
    </location>
</feature>
<dbReference type="InParanoid" id="A0A1Y2H277"/>
<sequence>MMDRLADRKVQRDDELMDNRGVYEEFDDDEDGDFEDDGVEEDALTKEQRMEEGRRMFQAFAARMFEQRVLSAYREKVAQERQERLLAELEEESRQEQLREERKEREKERKRDKKRLQRQQKEEERAAKEALRLAEEKRLLEERERKLEADRKRREEERRAKEEEKRLREEERLKKEEERKRKIKEEKAREIEKERKRKEEQHAKEQEELVRKAELEAQKVAEEAVKEAKRLEQEVYLKQQLAEEQKRQQELRQKEQKVKEDLEKLEWETASAAAAGKEVAVTEEIVAAVLENSSHDLAPESITTSISLNRDGTTVSRSGIASVTHGSQSRSPTMPLSTSPLHAEESLINQSQPAQGPSTSLANSLWSNPYSAQSISQPQLQPMFASTMQQGLFRPPGHFGPISGDLDPFSSRMGYTTGRGGYMGASHQNASTFQSEPQHHLSSNQLPQQMGGLRSPGLNSIGFGQINVPSKQLLTLMNPNSAPGSHELTNSNGSPLHSPPALGAIGTPIGSFGPISPIGHTRRTSTPYGTSSGDVIKPIQRPVPIGRPKDSQTHSHMSSSFDGISLGLSGLTIGSELDRRPRSPSLNLAGGSALDLDGIALGKDALRPTGDGADHPSLHAFGNENGSIQTLSSSDRNQRESSFFSNSFFGSRMNGHDPFLASDFSSFGHQLQSHGSLPNASHFMPPYSMHIPTSPHNQQQHLQHQQQLFMQQQFMHPNLQDLQPQQLGLSPPPLNGSNTWSRTNFMRPPHMNGPGGTVVNSSGNGSSSNIGLMSSTSRAHSPPPVLGGSLHNGSGGAGGLHSPLLPIGPPNGPSSHLQQQQQQQQHQYGHFPSNGANGSLGLTVGSGRKSVSHLPPLRHGSLSSDASSNNSSGSANSNSTGLVMENDRLSNGFRGAGAGYTSHHIQQ</sequence>
<organism evidence="2 3">
    <name type="scientific">Lobosporangium transversale</name>
    <dbReference type="NCBI Taxonomy" id="64571"/>
    <lineage>
        <taxon>Eukaryota</taxon>
        <taxon>Fungi</taxon>
        <taxon>Fungi incertae sedis</taxon>
        <taxon>Mucoromycota</taxon>
        <taxon>Mortierellomycotina</taxon>
        <taxon>Mortierellomycetes</taxon>
        <taxon>Mortierellales</taxon>
        <taxon>Mortierellaceae</taxon>
        <taxon>Lobosporangium</taxon>
    </lineage>
</organism>
<feature type="region of interest" description="Disordered" evidence="1">
    <location>
        <begin position="189"/>
        <end position="208"/>
    </location>
</feature>
<dbReference type="RefSeq" id="XP_021886330.1">
    <property type="nucleotide sequence ID" value="XM_022019584.1"/>
</dbReference>
<proteinExistence type="predicted"/>
<feature type="compositionally biased region" description="Low complexity" evidence="1">
    <location>
        <begin position="757"/>
        <end position="777"/>
    </location>
</feature>
<evidence type="ECO:0008006" key="4">
    <source>
        <dbReference type="Google" id="ProtNLM"/>
    </source>
</evidence>
<feature type="region of interest" description="Disordered" evidence="1">
    <location>
        <begin position="607"/>
        <end position="639"/>
    </location>
</feature>
<feature type="region of interest" description="Disordered" evidence="1">
    <location>
        <begin position="308"/>
        <end position="340"/>
    </location>
</feature>
<dbReference type="EMBL" id="MCFF01000001">
    <property type="protein sequence ID" value="ORZ28657.1"/>
    <property type="molecule type" value="Genomic_DNA"/>
</dbReference>
<dbReference type="STRING" id="64571.A0A1Y2H277"/>
<feature type="region of interest" description="Disordered" evidence="1">
    <location>
        <begin position="147"/>
        <end position="181"/>
    </location>
</feature>
<dbReference type="PANTHER" id="PTHR31780:SF10">
    <property type="entry name" value="LD36051P"/>
    <property type="match status" value="1"/>
</dbReference>
<feature type="region of interest" description="Disordered" evidence="1">
    <location>
        <begin position="748"/>
        <end position="885"/>
    </location>
</feature>
<feature type="compositionally biased region" description="Low complexity" evidence="1">
    <location>
        <begin position="860"/>
        <end position="879"/>
    </location>
</feature>